<reference evidence="2 3" key="1">
    <citation type="submission" date="2018-07" db="EMBL/GenBank/DDBJ databases">
        <title>Genomic Encyclopedia of Type Strains, Phase III (KMG-III): the genomes of soil and plant-associated and newly described type strains.</title>
        <authorList>
            <person name="Whitman W."/>
        </authorList>
    </citation>
    <scope>NUCLEOTIDE SEQUENCE [LARGE SCALE GENOMIC DNA]</scope>
    <source>
        <strain evidence="2 3">CECT 7287</strain>
    </source>
</reference>
<keyword evidence="1" id="KW-0472">Membrane</keyword>
<keyword evidence="1" id="KW-0812">Transmembrane</keyword>
<comment type="caution">
    <text evidence="2">The sequence shown here is derived from an EMBL/GenBank/DDBJ whole genome shotgun (WGS) entry which is preliminary data.</text>
</comment>
<gene>
    <name evidence="2" type="ORF">DFP98_15229</name>
</gene>
<name>A0A3D9HUG1_9BACL</name>
<keyword evidence="1" id="KW-1133">Transmembrane helix</keyword>
<dbReference type="RefSeq" id="WP_116065621.1">
    <property type="nucleotide sequence ID" value="NZ_QRDZ01000052.1"/>
</dbReference>
<protein>
    <recommendedName>
        <fullName evidence="4">DUF4367 domain-containing protein</fullName>
    </recommendedName>
</protein>
<evidence type="ECO:0000313" key="3">
    <source>
        <dbReference type="Proteomes" id="UP000256977"/>
    </source>
</evidence>
<organism evidence="2 3">
    <name type="scientific">Cohnella phaseoli</name>
    <dbReference type="NCBI Taxonomy" id="456490"/>
    <lineage>
        <taxon>Bacteria</taxon>
        <taxon>Bacillati</taxon>
        <taxon>Bacillota</taxon>
        <taxon>Bacilli</taxon>
        <taxon>Bacillales</taxon>
        <taxon>Paenibacillaceae</taxon>
        <taxon>Cohnella</taxon>
    </lineage>
</organism>
<dbReference type="AlphaFoldDB" id="A0A3D9HUG1"/>
<keyword evidence="3" id="KW-1185">Reference proteome</keyword>
<sequence>MERLEAAHEYEDLNNAVYPRRIPEIDVADKVMSRISGQAPRRIKFGGTMRSSTALASLFALLLVVSVTAYGASEYIQLRNKSGDVKVQFVPPDTGRITDNPYEKYIAKARKFAEPGELIAVYAKDGANLPLGPMQFHFKPKRLQSYPDFVLAIERIESREFPQAMGGYEFEYGEISPAVPEKGTKLYQDTLKELERLASQSSDKENMVMKAIPWSSASGVSGIYSKAGTRIGIYATNLNGKDVYAEKQEDQTTEKIEIAGTEVVYNEVKKEIVKEMNNDGVKTATLSYGYLNWYDEDQDAYYTLTNFKGAKLSREQLLELVREWLEKKG</sequence>
<evidence type="ECO:0000313" key="2">
    <source>
        <dbReference type="EMBL" id="RED53021.1"/>
    </source>
</evidence>
<proteinExistence type="predicted"/>
<dbReference type="Proteomes" id="UP000256977">
    <property type="component" value="Unassembled WGS sequence"/>
</dbReference>
<feature type="transmembrane region" description="Helical" evidence="1">
    <location>
        <begin position="51"/>
        <end position="72"/>
    </location>
</feature>
<dbReference type="EMBL" id="QRDZ01000052">
    <property type="protein sequence ID" value="RED53021.1"/>
    <property type="molecule type" value="Genomic_DNA"/>
</dbReference>
<evidence type="ECO:0008006" key="4">
    <source>
        <dbReference type="Google" id="ProtNLM"/>
    </source>
</evidence>
<evidence type="ECO:0000256" key="1">
    <source>
        <dbReference type="SAM" id="Phobius"/>
    </source>
</evidence>
<accession>A0A3D9HUG1</accession>
<dbReference type="OrthoDB" id="2657755at2"/>